<evidence type="ECO:0000313" key="5">
    <source>
        <dbReference type="Proteomes" id="UP000008281"/>
    </source>
</evidence>
<dbReference type="EMBL" id="WUAV01000001">
    <property type="protein sequence ID" value="KAF1770066.1"/>
    <property type="molecule type" value="Genomic_DNA"/>
</dbReference>
<reference evidence="3" key="1">
    <citation type="submission" date="2007-07" db="EMBL/GenBank/DDBJ databases">
        <title>PCAP assembly of the Caenorhabditis remanei genome.</title>
        <authorList>
            <consortium name="The Caenorhabditis remanei Sequencing Consortium"/>
            <person name="Wilson R.K."/>
        </authorList>
    </citation>
    <scope>NUCLEOTIDE SEQUENCE [LARGE SCALE GENOMIC DNA]</scope>
    <source>
        <strain evidence="3">PB4641</strain>
    </source>
</reference>
<dbReference type="GO" id="GO:0001725">
    <property type="term" value="C:stress fiber"/>
    <property type="evidence" value="ECO:0007669"/>
    <property type="project" value="EnsemblMetazoa"/>
</dbReference>
<dbReference type="RefSeq" id="XP_003114630.1">
    <property type="nucleotide sequence ID" value="XM_003114582.1"/>
</dbReference>
<evidence type="ECO:0000256" key="2">
    <source>
        <dbReference type="SAM" id="MobiDB-lite"/>
    </source>
</evidence>
<feature type="region of interest" description="Disordered" evidence="2">
    <location>
        <begin position="1"/>
        <end position="85"/>
    </location>
</feature>
<dbReference type="KEGG" id="crq:GCK72_001883"/>
<feature type="compositionally biased region" description="Polar residues" evidence="2">
    <location>
        <begin position="381"/>
        <end position="395"/>
    </location>
</feature>
<dbReference type="InterPro" id="IPR000557">
    <property type="entry name" value="Calponin_repeat"/>
</dbReference>
<dbReference type="HOGENOM" id="CLU_479985_0_0_1"/>
<dbReference type="OrthoDB" id="21595at2759"/>
<dbReference type="Proteomes" id="UP000483820">
    <property type="component" value="Chromosome I"/>
</dbReference>
<dbReference type="Proteomes" id="UP000008281">
    <property type="component" value="Unassembled WGS sequence"/>
</dbReference>
<dbReference type="GO" id="GO:0031032">
    <property type="term" value="P:actomyosin structure organization"/>
    <property type="evidence" value="ECO:0007669"/>
    <property type="project" value="EnsemblMetazoa"/>
</dbReference>
<protein>
    <submittedName>
        <fullName evidence="3">CRE-UNC-87 protein</fullName>
    </submittedName>
</protein>
<evidence type="ECO:0000313" key="3">
    <source>
        <dbReference type="EMBL" id="EFP02765.1"/>
    </source>
</evidence>
<dbReference type="AlphaFoldDB" id="E3LMS4"/>
<gene>
    <name evidence="3" type="primary">Cre-unc-87</name>
    <name evidence="3" type="ORF">CRE_28495</name>
    <name evidence="4" type="ORF">GCK72_001883</name>
</gene>
<dbReference type="InterPro" id="IPR050606">
    <property type="entry name" value="Calponin-like"/>
</dbReference>
<dbReference type="GeneID" id="9815694"/>
<evidence type="ECO:0000313" key="6">
    <source>
        <dbReference type="Proteomes" id="UP000483820"/>
    </source>
</evidence>
<evidence type="ECO:0000313" key="4">
    <source>
        <dbReference type="EMBL" id="KAF1770066.1"/>
    </source>
</evidence>
<dbReference type="PANTHER" id="PTHR47385">
    <property type="entry name" value="CALPONIN"/>
    <property type="match status" value="1"/>
</dbReference>
<dbReference type="OMA" id="CRNTTYE"/>
<dbReference type="CTD" id="9815694"/>
<feature type="compositionally biased region" description="Polar residues" evidence="2">
    <location>
        <begin position="247"/>
        <end position="259"/>
    </location>
</feature>
<reference evidence="4 6" key="2">
    <citation type="submission" date="2019-12" db="EMBL/GenBank/DDBJ databases">
        <title>Chromosome-level assembly of the Caenorhabditis remanei genome.</title>
        <authorList>
            <person name="Teterina A.A."/>
            <person name="Willis J.H."/>
            <person name="Phillips P.C."/>
        </authorList>
    </citation>
    <scope>NUCLEOTIDE SEQUENCE [LARGE SCALE GENOMIC DNA]</scope>
    <source>
        <strain evidence="4 6">PX506</strain>
        <tissue evidence="4">Whole organism</tissue>
    </source>
</reference>
<keyword evidence="5" id="KW-1185">Reference proteome</keyword>
<dbReference type="FunCoup" id="E3LMS4">
    <property type="interactions" value="32"/>
</dbReference>
<dbReference type="eggNOG" id="ENOG502QR8I">
    <property type="taxonomic scope" value="Eukaryota"/>
</dbReference>
<dbReference type="GO" id="GO:0007015">
    <property type="term" value="P:actin filament organization"/>
    <property type="evidence" value="ECO:0007669"/>
    <property type="project" value="TreeGrafter"/>
</dbReference>
<feature type="region of interest" description="Disordered" evidence="2">
    <location>
        <begin position="366"/>
        <end position="397"/>
    </location>
</feature>
<feature type="compositionally biased region" description="Basic and acidic residues" evidence="2">
    <location>
        <begin position="366"/>
        <end position="378"/>
    </location>
</feature>
<comment type="similarity">
    <text evidence="1">Belongs to the calponin family.</text>
</comment>
<sequence>MLSFNTTTSASNFQSASSRYSTSSSSANNGSKLFPEHFYPSGLSPRQSEAVERLRPNPVSRERTIPIQIEKSSSSQNQKPSEDVVPTLKITSPKQSIVPNFVSEQRGLQPQPASQAPSNYRQFVAAPKSPRGYGDYPEITGRPTAQAPVQIPIQTVAPARAPSPQTSRPTQETIIPTIVSSHPVYYYDNQEQPIQYNRDEQPNATMETKVTGQGQPKRVGRWTLAQLRQTDGIIPSQAGWNKGDSQKLMTNFGTPRNTNTRVKSENLQEVPEDIANRSHGEVRLQSGTNKYCSQRGMTGFGSGRDVCREGVRVAQNPADLAELPEEKIRMSEGIVRLQAGTNKYDSQKGMTGFGTGRRETTKMVDSKHPEYDHEKPDQSEIPLQSGTNKFASQKGMTGFGTARRETTKMVDSNHPDYSHEQSIDQTTIPSQMGSNQYASQKGMTGFGQPRWEVLDPSISWQNRKSQGMVRLQSGTNRFASQAGMIGFGTCRNTTFEAEGGELPYEAMKVSETIIPSQAGWNKGDSQKKMTSFGAPRDVKGKHLKRIWELEYPEEAEVSLDRL</sequence>
<dbReference type="GO" id="GO:0031674">
    <property type="term" value="C:I band"/>
    <property type="evidence" value="ECO:0007669"/>
    <property type="project" value="EnsemblMetazoa"/>
</dbReference>
<proteinExistence type="inferred from homology"/>
<dbReference type="PROSITE" id="PS01052">
    <property type="entry name" value="CALPONIN_1"/>
    <property type="match status" value="3"/>
</dbReference>
<dbReference type="Pfam" id="PF00402">
    <property type="entry name" value="Calponin"/>
    <property type="match status" value="6"/>
</dbReference>
<feature type="compositionally biased region" description="Polar residues" evidence="2">
    <location>
        <begin position="70"/>
        <end position="79"/>
    </location>
</feature>
<accession>E3LMS4</accession>
<dbReference type="PROSITE" id="PS51122">
    <property type="entry name" value="CALPONIN_2"/>
    <property type="match status" value="7"/>
</dbReference>
<dbReference type="EMBL" id="DS268411">
    <property type="protein sequence ID" value="EFP02765.1"/>
    <property type="molecule type" value="Genomic_DNA"/>
</dbReference>
<feature type="compositionally biased region" description="Low complexity" evidence="2">
    <location>
        <begin position="15"/>
        <end position="31"/>
    </location>
</feature>
<organism evidence="5">
    <name type="scientific">Caenorhabditis remanei</name>
    <name type="common">Caenorhabditis vulgaris</name>
    <dbReference type="NCBI Taxonomy" id="31234"/>
    <lineage>
        <taxon>Eukaryota</taxon>
        <taxon>Metazoa</taxon>
        <taxon>Ecdysozoa</taxon>
        <taxon>Nematoda</taxon>
        <taxon>Chromadorea</taxon>
        <taxon>Rhabditida</taxon>
        <taxon>Rhabditina</taxon>
        <taxon>Rhabditomorpha</taxon>
        <taxon>Rhabditoidea</taxon>
        <taxon>Rhabditidae</taxon>
        <taxon>Peloderinae</taxon>
        <taxon>Caenorhabditis</taxon>
    </lineage>
</organism>
<feature type="region of interest" description="Disordered" evidence="2">
    <location>
        <begin position="234"/>
        <end position="259"/>
    </location>
</feature>
<evidence type="ECO:0000256" key="1">
    <source>
        <dbReference type="ARBA" id="ARBA00009631"/>
    </source>
</evidence>
<dbReference type="GO" id="GO:0005865">
    <property type="term" value="C:striated muscle thin filament"/>
    <property type="evidence" value="ECO:0007669"/>
    <property type="project" value="EnsemblMetazoa"/>
</dbReference>
<name>E3LMS4_CAERE</name>
<feature type="compositionally biased region" description="Polar residues" evidence="2">
    <location>
        <begin position="1"/>
        <end position="14"/>
    </location>
</feature>
<dbReference type="PANTHER" id="PTHR47385:SF11">
    <property type="entry name" value="PROTEIN UNC-87"/>
    <property type="match status" value="1"/>
</dbReference>
<dbReference type="STRING" id="31234.E3LMS4"/>
<dbReference type="GO" id="GO:0051015">
    <property type="term" value="F:actin filament binding"/>
    <property type="evidence" value="ECO:0007669"/>
    <property type="project" value="TreeGrafter"/>
</dbReference>
<feature type="compositionally biased region" description="Basic and acidic residues" evidence="2">
    <location>
        <begin position="49"/>
        <end position="64"/>
    </location>
</feature>